<dbReference type="SUPFAM" id="SSF52279">
    <property type="entry name" value="Beta-D-glucan exohydrolase, C-terminal domain"/>
    <property type="match status" value="1"/>
</dbReference>
<dbReference type="Pfam" id="PF14310">
    <property type="entry name" value="Fn3-like"/>
    <property type="match status" value="1"/>
</dbReference>
<keyword evidence="3 5" id="KW-0378">Hydrolase</keyword>
<dbReference type="Proteomes" id="UP000192276">
    <property type="component" value="Unassembled WGS sequence"/>
</dbReference>
<dbReference type="InterPro" id="IPR036962">
    <property type="entry name" value="Glyco_hydro_3_N_sf"/>
</dbReference>
<dbReference type="PANTHER" id="PTHR42721:SF3">
    <property type="entry name" value="BETA-D-XYLOSIDASE 5-RELATED"/>
    <property type="match status" value="1"/>
</dbReference>
<dbReference type="STRING" id="550983.A4R26_06740"/>
<dbReference type="Gene3D" id="2.60.40.10">
    <property type="entry name" value="Immunoglobulins"/>
    <property type="match status" value="1"/>
</dbReference>
<dbReference type="InterPro" id="IPR036881">
    <property type="entry name" value="Glyco_hydro_3_C_sf"/>
</dbReference>
<dbReference type="GO" id="GO:0046556">
    <property type="term" value="F:alpha-L-arabinofuranosidase activity"/>
    <property type="evidence" value="ECO:0007669"/>
    <property type="project" value="TreeGrafter"/>
</dbReference>
<feature type="domain" description="Fibronectin type III-like" evidence="4">
    <location>
        <begin position="604"/>
        <end position="673"/>
    </location>
</feature>
<dbReference type="GO" id="GO:0009044">
    <property type="term" value="F:xylan 1,4-beta-xylosidase activity"/>
    <property type="evidence" value="ECO:0007669"/>
    <property type="project" value="InterPro"/>
</dbReference>
<reference evidence="6" key="1">
    <citation type="submission" date="2016-04" db="EMBL/GenBank/DDBJ databases">
        <authorList>
            <person name="Chen L."/>
            <person name="Zhuang W."/>
            <person name="Wang G."/>
        </authorList>
    </citation>
    <scope>NUCLEOTIDE SEQUENCE [LARGE SCALE GENOMIC DNA]</scope>
    <source>
        <strain evidence="6">208</strain>
    </source>
</reference>
<dbReference type="PRINTS" id="PR00133">
    <property type="entry name" value="GLHYDRLASE3"/>
</dbReference>
<accession>A0A1V9F5H6</accession>
<evidence type="ECO:0000259" key="4">
    <source>
        <dbReference type="SMART" id="SM01217"/>
    </source>
</evidence>
<dbReference type="SMART" id="SM01217">
    <property type="entry name" value="Fn3_like"/>
    <property type="match status" value="1"/>
</dbReference>
<dbReference type="Pfam" id="PF00933">
    <property type="entry name" value="Glyco_hydro_3"/>
    <property type="match status" value="1"/>
</dbReference>
<protein>
    <submittedName>
        <fullName evidence="5">Glycosyl hydrolase</fullName>
    </submittedName>
</protein>
<proteinExistence type="inferred from homology"/>
<dbReference type="InterPro" id="IPR044993">
    <property type="entry name" value="BXL"/>
</dbReference>
<dbReference type="PANTHER" id="PTHR42721">
    <property type="entry name" value="SUGAR HYDROLASE-RELATED"/>
    <property type="match status" value="1"/>
</dbReference>
<dbReference type="AlphaFoldDB" id="A0A1V9F5H6"/>
<dbReference type="Pfam" id="PF01915">
    <property type="entry name" value="Glyco_hydro_3_C"/>
    <property type="match status" value="1"/>
</dbReference>
<dbReference type="GO" id="GO:0045493">
    <property type="term" value="P:xylan catabolic process"/>
    <property type="evidence" value="ECO:0007669"/>
    <property type="project" value="InterPro"/>
</dbReference>
<name>A0A1V9F5H6_9BACT</name>
<dbReference type="InterPro" id="IPR002772">
    <property type="entry name" value="Glyco_hydro_3_C"/>
</dbReference>
<evidence type="ECO:0000256" key="3">
    <source>
        <dbReference type="ARBA" id="ARBA00022801"/>
    </source>
</evidence>
<keyword evidence="2" id="KW-0732">Signal</keyword>
<organism evidence="5 6">
    <name type="scientific">Niastella populi</name>
    <dbReference type="NCBI Taxonomy" id="550983"/>
    <lineage>
        <taxon>Bacteria</taxon>
        <taxon>Pseudomonadati</taxon>
        <taxon>Bacteroidota</taxon>
        <taxon>Chitinophagia</taxon>
        <taxon>Chitinophagales</taxon>
        <taxon>Chitinophagaceae</taxon>
        <taxon>Niastella</taxon>
    </lineage>
</organism>
<comment type="similarity">
    <text evidence="1">Belongs to the glycosyl hydrolase 3 family.</text>
</comment>
<dbReference type="Gene3D" id="3.40.50.1700">
    <property type="entry name" value="Glycoside hydrolase family 3 C-terminal domain"/>
    <property type="match status" value="1"/>
</dbReference>
<comment type="caution">
    <text evidence="5">The sequence shown here is derived from an EMBL/GenBank/DDBJ whole genome shotgun (WGS) entry which is preliminary data.</text>
</comment>
<dbReference type="EMBL" id="LWBP01000210">
    <property type="protein sequence ID" value="OQP53660.1"/>
    <property type="molecule type" value="Genomic_DNA"/>
</dbReference>
<dbReference type="GO" id="GO:0031222">
    <property type="term" value="P:arabinan catabolic process"/>
    <property type="evidence" value="ECO:0007669"/>
    <property type="project" value="TreeGrafter"/>
</dbReference>
<evidence type="ECO:0000313" key="6">
    <source>
        <dbReference type="Proteomes" id="UP000192276"/>
    </source>
</evidence>
<dbReference type="InterPro" id="IPR013783">
    <property type="entry name" value="Ig-like_fold"/>
</dbReference>
<evidence type="ECO:0000313" key="5">
    <source>
        <dbReference type="EMBL" id="OQP53660.1"/>
    </source>
</evidence>
<dbReference type="InterPro" id="IPR001764">
    <property type="entry name" value="Glyco_hydro_3_N"/>
</dbReference>
<dbReference type="Gene3D" id="3.20.20.300">
    <property type="entry name" value="Glycoside hydrolase, family 3, N-terminal domain"/>
    <property type="match status" value="1"/>
</dbReference>
<keyword evidence="6" id="KW-1185">Reference proteome</keyword>
<dbReference type="InterPro" id="IPR017853">
    <property type="entry name" value="GH"/>
</dbReference>
<sequence length="688" mass="75183">MDARVNDLLHQLTLEEKISLLGYRSKEVQRLGIPAYNWWNEALHGVARAGVATVFPQAIGMAATFNNDLMHEAATVISTEARAKYNLSLAQNRRLQYMGLTFWSPNINIFRDPRWGRGQETYGEDPFLTANMGTAFVKGLQGNDSKYLKTSACAKHFAVHSGPEAGRHTFNAVVDEKDLRETYLYAFKSLVDAGVESVMCGYNRVNGQPCCTSDILLQQILRNEWKFKGHVVTDCGALDDIFMRHKVMPSGVEVAAAAIRAGVSLDCSNVLQNDVMKAIEQKLLTEKEVDSALAHILRTQVKLGFFDAATANPFSSYGADSVANAGHAALARTMAQQSMVLLKNDKQLLPLDKKNYPAIMVVGSNSASMDALLGNYHGVSSRAVSFLEGITNAVDAGTRVEYDLGCDYTDTVHFGGIWAAGNADITVAVIGLTPVYEGEEGDAFLAAKGGDKPDMNLPAAHIAFMKELRKKTKTPVVAVVTAGSAVDISAIEPYADAIVLAWYPGEQGGNALADILFGKVSPAGRLPVTFYQSFADVPAYDSYAMKGRTYRYFNGKVQYPFGYGLSYTSFAYEWQKMPANIRTAKDSLTFSIKVKNTGSRDGDEVVQVYVEYPQVERMPLKELKAYKRVHVKAGGEAVVQLSIPAAELQKWDLATRSWKLYPGNYTIFAGGNSADKKITATVKTGGKR</sequence>
<dbReference type="SUPFAM" id="SSF51445">
    <property type="entry name" value="(Trans)glycosidases"/>
    <property type="match status" value="1"/>
</dbReference>
<evidence type="ECO:0000256" key="2">
    <source>
        <dbReference type="ARBA" id="ARBA00022729"/>
    </source>
</evidence>
<dbReference type="InterPro" id="IPR026891">
    <property type="entry name" value="Fn3-like"/>
</dbReference>
<evidence type="ECO:0000256" key="1">
    <source>
        <dbReference type="ARBA" id="ARBA00005336"/>
    </source>
</evidence>
<gene>
    <name evidence="5" type="ORF">A4R26_06740</name>
</gene>